<accession>A0A077ZPR0</accession>
<dbReference type="InParanoid" id="A0A077ZPR0"/>
<sequence length="556" mass="63677">MNYVQSYAVVDKLIDVLLDKVQTRMIIGDIEKKMNPFVNERVLADCRATLYFFTIFHDNNKCYIEKDEYEEPYAAKPDNGATDYIAKNKFRIPENVVNLQLPPQESNPEFSIFKDQSMLSLLSQKVRSKQNSSSMSKNPKKQIEDDKSSTIKPYENQVVKLDLKGANDDEDDHVIITRKFFIPETFETELTKQNMFNKFPSTQTIIIQNSQQKSMTEDEQLISTVLNETVDINDPYKSFGEKKEFIIPTDQYNPSTGIVIKGGVKLKDKSSLKEGGDYESQMRKNQHELIMESQLNNKTLKNVLSSINNLQMRRDNQDDILIDQSAKEKIREIASRGAIGISSQARKRISNRIIRNSINVSAENTLIIDDNPRSLNQSINYLESLKSHEQLGEMNPLLNVISYNSSQMHLLANDPYSNIKFQSPQLVNKHPFNNLNRSMEQNINKQGTESSNNLYFGLGGERDSKQNRRYLMTRNSMQLAEQLKTKPSQDRIAFGNRNNSIHNTHNLASLNTSIVSGSSLQKRIRTGNVNNIKQIKNQTLRLRNFRIGGGQQNSII</sequence>
<gene>
    <name evidence="2" type="primary">Contig8451.g9020</name>
    <name evidence="2" type="ORF">STYLEM_393</name>
</gene>
<feature type="compositionally biased region" description="Polar residues" evidence="1">
    <location>
        <begin position="125"/>
        <end position="137"/>
    </location>
</feature>
<dbReference type="AlphaFoldDB" id="A0A077ZPR0"/>
<proteinExistence type="predicted"/>
<keyword evidence="3" id="KW-1185">Reference proteome</keyword>
<evidence type="ECO:0000313" key="3">
    <source>
        <dbReference type="Proteomes" id="UP000039865"/>
    </source>
</evidence>
<evidence type="ECO:0000313" key="2">
    <source>
        <dbReference type="EMBL" id="CDW71449.1"/>
    </source>
</evidence>
<name>A0A077ZPR0_STYLE</name>
<feature type="region of interest" description="Disordered" evidence="1">
    <location>
        <begin position="125"/>
        <end position="151"/>
    </location>
</feature>
<dbReference type="Proteomes" id="UP000039865">
    <property type="component" value="Unassembled WGS sequence"/>
</dbReference>
<organism evidence="2 3">
    <name type="scientific">Stylonychia lemnae</name>
    <name type="common">Ciliate</name>
    <dbReference type="NCBI Taxonomy" id="5949"/>
    <lineage>
        <taxon>Eukaryota</taxon>
        <taxon>Sar</taxon>
        <taxon>Alveolata</taxon>
        <taxon>Ciliophora</taxon>
        <taxon>Intramacronucleata</taxon>
        <taxon>Spirotrichea</taxon>
        <taxon>Stichotrichia</taxon>
        <taxon>Sporadotrichida</taxon>
        <taxon>Oxytrichidae</taxon>
        <taxon>Stylonychinae</taxon>
        <taxon>Stylonychia</taxon>
    </lineage>
</organism>
<dbReference type="EMBL" id="CCKQ01000388">
    <property type="protein sequence ID" value="CDW71449.1"/>
    <property type="molecule type" value="Genomic_DNA"/>
</dbReference>
<protein>
    <submittedName>
        <fullName evidence="2">Uncharacterized protein</fullName>
    </submittedName>
</protein>
<reference evidence="2 3" key="1">
    <citation type="submission" date="2014-06" db="EMBL/GenBank/DDBJ databases">
        <authorList>
            <person name="Swart Estienne"/>
        </authorList>
    </citation>
    <scope>NUCLEOTIDE SEQUENCE [LARGE SCALE GENOMIC DNA]</scope>
    <source>
        <strain evidence="2 3">130c</strain>
    </source>
</reference>
<evidence type="ECO:0000256" key="1">
    <source>
        <dbReference type="SAM" id="MobiDB-lite"/>
    </source>
</evidence>